<dbReference type="PANTHER" id="PTHR14097:SF7">
    <property type="entry name" value="OXIDOREDUCTASE HTATIP2"/>
    <property type="match status" value="1"/>
</dbReference>
<dbReference type="EMBL" id="MAAO01000007">
    <property type="protein sequence ID" value="OUR95863.1"/>
    <property type="molecule type" value="Genomic_DNA"/>
</dbReference>
<proteinExistence type="predicted"/>
<comment type="caution">
    <text evidence="2">The sequence shown here is derived from an EMBL/GenBank/DDBJ whole genome shotgun (WGS) entry which is preliminary data.</text>
</comment>
<evidence type="ECO:0000259" key="1">
    <source>
        <dbReference type="Pfam" id="PF13460"/>
    </source>
</evidence>
<dbReference type="AlphaFoldDB" id="A0A1Y5FAT6"/>
<evidence type="ECO:0000313" key="3">
    <source>
        <dbReference type="Proteomes" id="UP000196531"/>
    </source>
</evidence>
<name>A0A1Y5FAT6_9BACT</name>
<protein>
    <recommendedName>
        <fullName evidence="1">NAD(P)-binding domain-containing protein</fullName>
    </recommendedName>
</protein>
<accession>A0A1Y5FAT6</accession>
<dbReference type="Proteomes" id="UP000196531">
    <property type="component" value="Unassembled WGS sequence"/>
</dbReference>
<dbReference type="Pfam" id="PF13460">
    <property type="entry name" value="NAD_binding_10"/>
    <property type="match status" value="1"/>
</dbReference>
<feature type="domain" description="NAD(P)-binding" evidence="1">
    <location>
        <begin position="19"/>
        <end position="154"/>
    </location>
</feature>
<organism evidence="2 3">
    <name type="scientific">Halobacteriovorax marinus</name>
    <dbReference type="NCBI Taxonomy" id="97084"/>
    <lineage>
        <taxon>Bacteria</taxon>
        <taxon>Pseudomonadati</taxon>
        <taxon>Bdellovibrionota</taxon>
        <taxon>Bacteriovoracia</taxon>
        <taxon>Bacteriovoracales</taxon>
        <taxon>Halobacteriovoraceae</taxon>
        <taxon>Halobacteriovorax</taxon>
    </lineage>
</organism>
<sequence length="225" mass="24666">MVFNEVCSLGCNMHIAIIGATGLVGSHLLKKLLANSRVEKVTTITRKSIDHDSKKLSQIVLEKMDTQTIENLEIDADVFFCGLGTTIKTAGSREAFSFVDHDLVVSFAVLAKKCQVKSLFIVSAMGANKKSKIFYNQVKGRMEEDIRALALESTYFLHPSLLIGDRAEKRLGESIGVSLYNLLSGVVPVGVRSMLGTKVSDIVNFVESEIFNLKSGEQNVSKFES</sequence>
<evidence type="ECO:0000313" key="2">
    <source>
        <dbReference type="EMBL" id="OUR95863.1"/>
    </source>
</evidence>
<dbReference type="SUPFAM" id="SSF51735">
    <property type="entry name" value="NAD(P)-binding Rossmann-fold domains"/>
    <property type="match status" value="1"/>
</dbReference>
<dbReference type="InterPro" id="IPR036291">
    <property type="entry name" value="NAD(P)-bd_dom_sf"/>
</dbReference>
<dbReference type="Gene3D" id="3.40.50.720">
    <property type="entry name" value="NAD(P)-binding Rossmann-like Domain"/>
    <property type="match status" value="1"/>
</dbReference>
<dbReference type="PANTHER" id="PTHR14097">
    <property type="entry name" value="OXIDOREDUCTASE HTATIP2"/>
    <property type="match status" value="1"/>
</dbReference>
<dbReference type="InterPro" id="IPR016040">
    <property type="entry name" value="NAD(P)-bd_dom"/>
</dbReference>
<gene>
    <name evidence="2" type="ORF">A9Q84_15300</name>
</gene>
<reference evidence="3" key="1">
    <citation type="journal article" date="2017" name="Proc. Natl. Acad. Sci. U.S.A.">
        <title>Simulation of Deepwater Horizon oil plume reveals substrate specialization within a complex community of hydrocarbon-degraders.</title>
        <authorList>
            <person name="Hu P."/>
            <person name="Dubinsky E.A."/>
            <person name="Probst A.J."/>
            <person name="Wang J."/>
            <person name="Sieber C.M.K."/>
            <person name="Tom L.M."/>
            <person name="Gardinali P."/>
            <person name="Banfield J.F."/>
            <person name="Atlas R.M."/>
            <person name="Andersen G.L."/>
        </authorList>
    </citation>
    <scope>NUCLEOTIDE SEQUENCE [LARGE SCALE GENOMIC DNA]</scope>
</reference>